<dbReference type="EMBL" id="VSSQ01086203">
    <property type="protein sequence ID" value="MPN33621.1"/>
    <property type="molecule type" value="Genomic_DNA"/>
</dbReference>
<dbReference type="AlphaFoldDB" id="A0A645H3L0"/>
<gene>
    <name evidence="1" type="ORF">SDC9_181110</name>
</gene>
<name>A0A645H3L0_9ZZZZ</name>
<reference evidence="1" key="1">
    <citation type="submission" date="2019-08" db="EMBL/GenBank/DDBJ databases">
        <authorList>
            <person name="Kucharzyk K."/>
            <person name="Murdoch R.W."/>
            <person name="Higgins S."/>
            <person name="Loffler F."/>
        </authorList>
    </citation>
    <scope>NUCLEOTIDE SEQUENCE</scope>
</reference>
<accession>A0A645H3L0</accession>
<evidence type="ECO:0000313" key="1">
    <source>
        <dbReference type="EMBL" id="MPN33621.1"/>
    </source>
</evidence>
<protein>
    <submittedName>
        <fullName evidence="1">Uncharacterized protein</fullName>
    </submittedName>
</protein>
<sequence>MIRLFFRQFLKHEIHGIFEFLVIFPDLGRVDELDQRGKVLFLHRGLIMDITDERRVEQRLCLLPEIVSFLALALGVGDQRRD</sequence>
<comment type="caution">
    <text evidence="1">The sequence shown here is derived from an EMBL/GenBank/DDBJ whole genome shotgun (WGS) entry which is preliminary data.</text>
</comment>
<proteinExistence type="predicted"/>
<organism evidence="1">
    <name type="scientific">bioreactor metagenome</name>
    <dbReference type="NCBI Taxonomy" id="1076179"/>
    <lineage>
        <taxon>unclassified sequences</taxon>
        <taxon>metagenomes</taxon>
        <taxon>ecological metagenomes</taxon>
    </lineage>
</organism>